<dbReference type="EMBL" id="SMLM01000003">
    <property type="protein sequence ID" value="TFZ00600.1"/>
    <property type="molecule type" value="Genomic_DNA"/>
</dbReference>
<accession>A0A4Z0BQC9</accession>
<organism evidence="1 2">
    <name type="scientific">Ramlibacter henchirensis</name>
    <dbReference type="NCBI Taxonomy" id="204072"/>
    <lineage>
        <taxon>Bacteria</taxon>
        <taxon>Pseudomonadati</taxon>
        <taxon>Pseudomonadota</taxon>
        <taxon>Betaproteobacteria</taxon>
        <taxon>Burkholderiales</taxon>
        <taxon>Comamonadaceae</taxon>
        <taxon>Ramlibacter</taxon>
    </lineage>
</organism>
<reference evidence="1 2" key="1">
    <citation type="submission" date="2019-03" db="EMBL/GenBank/DDBJ databases">
        <title>Ramlibacter henchirensis DSM 14656, whole genome shotgun sequence.</title>
        <authorList>
            <person name="Zhang X."/>
            <person name="Feng G."/>
            <person name="Zhu H."/>
        </authorList>
    </citation>
    <scope>NUCLEOTIDE SEQUENCE [LARGE SCALE GENOMIC DNA]</scope>
    <source>
        <strain evidence="1 2">DSM 14656</strain>
    </source>
</reference>
<protein>
    <submittedName>
        <fullName evidence="1">Uncharacterized protein</fullName>
    </submittedName>
</protein>
<comment type="caution">
    <text evidence="1">The sequence shown here is derived from an EMBL/GenBank/DDBJ whole genome shotgun (WGS) entry which is preliminary data.</text>
</comment>
<sequence>MPERIELNTVQRHQQHGGWRISVAPMMDRCENIRVARVPEGSCALGVQFPKISSGTSSATVSQSALGAG</sequence>
<dbReference type="Proteomes" id="UP000298180">
    <property type="component" value="Unassembled WGS sequence"/>
</dbReference>
<proteinExistence type="predicted"/>
<dbReference type="RefSeq" id="WP_135264940.1">
    <property type="nucleotide sequence ID" value="NZ_SMLM01000003.1"/>
</dbReference>
<keyword evidence="2" id="KW-1185">Reference proteome</keyword>
<evidence type="ECO:0000313" key="1">
    <source>
        <dbReference type="EMBL" id="TFZ00600.1"/>
    </source>
</evidence>
<gene>
    <name evidence="1" type="ORF">EZ313_19285</name>
</gene>
<evidence type="ECO:0000313" key="2">
    <source>
        <dbReference type="Proteomes" id="UP000298180"/>
    </source>
</evidence>
<name>A0A4Z0BQC9_9BURK</name>
<dbReference type="AlphaFoldDB" id="A0A4Z0BQC9"/>